<protein>
    <submittedName>
        <fullName evidence="1">Uncharacterized protein</fullName>
    </submittedName>
</protein>
<gene>
    <name evidence="1" type="ORF">GCM10023257_71950</name>
</gene>
<keyword evidence="2" id="KW-1185">Reference proteome</keyword>
<name>A0ABP9IXM1_9ACTN</name>
<proteinExistence type="predicted"/>
<organism evidence="1 2">
    <name type="scientific">Streptomyces hyderabadensis</name>
    <dbReference type="NCBI Taxonomy" id="598549"/>
    <lineage>
        <taxon>Bacteria</taxon>
        <taxon>Bacillati</taxon>
        <taxon>Actinomycetota</taxon>
        <taxon>Actinomycetes</taxon>
        <taxon>Kitasatosporales</taxon>
        <taxon>Streptomycetaceae</taxon>
        <taxon>Streptomyces</taxon>
    </lineage>
</organism>
<evidence type="ECO:0000313" key="1">
    <source>
        <dbReference type="EMBL" id="GAA5013580.1"/>
    </source>
</evidence>
<dbReference type="EMBL" id="BAABIV010000037">
    <property type="protein sequence ID" value="GAA5013580.1"/>
    <property type="molecule type" value="Genomic_DNA"/>
</dbReference>
<comment type="caution">
    <text evidence="1">The sequence shown here is derived from an EMBL/GenBank/DDBJ whole genome shotgun (WGS) entry which is preliminary data.</text>
</comment>
<reference evidence="2" key="1">
    <citation type="journal article" date="2019" name="Int. J. Syst. Evol. Microbiol.">
        <title>The Global Catalogue of Microorganisms (GCM) 10K type strain sequencing project: providing services to taxonomists for standard genome sequencing and annotation.</title>
        <authorList>
            <consortium name="The Broad Institute Genomics Platform"/>
            <consortium name="The Broad Institute Genome Sequencing Center for Infectious Disease"/>
            <person name="Wu L."/>
            <person name="Ma J."/>
        </authorList>
    </citation>
    <scope>NUCLEOTIDE SEQUENCE [LARGE SCALE GENOMIC DNA]</scope>
    <source>
        <strain evidence="2">JCM 17657</strain>
    </source>
</reference>
<sequence>MIIAPRLVIMDIPRRLIELQRAVEAADNRYRNNAGQNATVALAVWSDATAALVRAVTEYAEEQGVPRREVERAVERAIRPPAPMD</sequence>
<dbReference type="Proteomes" id="UP001500610">
    <property type="component" value="Unassembled WGS sequence"/>
</dbReference>
<evidence type="ECO:0000313" key="2">
    <source>
        <dbReference type="Proteomes" id="UP001500610"/>
    </source>
</evidence>
<accession>A0ABP9IXM1</accession>